<dbReference type="InterPro" id="IPR013088">
    <property type="entry name" value="Znf_NHR/GATA"/>
</dbReference>
<evidence type="ECO:0000256" key="3">
    <source>
        <dbReference type="ARBA" id="ARBA00022833"/>
    </source>
</evidence>
<dbReference type="GO" id="GO:0006355">
    <property type="term" value="P:regulation of DNA-templated transcription"/>
    <property type="evidence" value="ECO:0007669"/>
    <property type="project" value="InterPro"/>
</dbReference>
<comment type="caution">
    <text evidence="8">The sequence shown here is derived from an EMBL/GenBank/DDBJ whole genome shotgun (WGS) entry which is preliminary data.</text>
</comment>
<dbReference type="SMART" id="SM00401">
    <property type="entry name" value="ZnF_GATA"/>
    <property type="match status" value="1"/>
</dbReference>
<dbReference type="PANTHER" id="PTHR47172">
    <property type="entry name" value="OS01G0976800 PROTEIN"/>
    <property type="match status" value="1"/>
</dbReference>
<keyword evidence="1" id="KW-0479">Metal-binding</keyword>
<evidence type="ECO:0000256" key="2">
    <source>
        <dbReference type="ARBA" id="ARBA00022771"/>
    </source>
</evidence>
<evidence type="ECO:0000256" key="6">
    <source>
        <dbReference type="PROSITE-ProRule" id="PRU00094"/>
    </source>
</evidence>
<dbReference type="EMBL" id="JASWJB010000278">
    <property type="protein sequence ID" value="KAK2592245.1"/>
    <property type="molecule type" value="Genomic_DNA"/>
</dbReference>
<accession>A0AAJ0FX90</accession>
<proteinExistence type="predicted"/>
<keyword evidence="5" id="KW-0804">Transcription</keyword>
<dbReference type="PROSITE" id="PS50114">
    <property type="entry name" value="GATA_ZN_FINGER_2"/>
    <property type="match status" value="1"/>
</dbReference>
<evidence type="ECO:0000256" key="4">
    <source>
        <dbReference type="ARBA" id="ARBA00023015"/>
    </source>
</evidence>
<dbReference type="Pfam" id="PF00320">
    <property type="entry name" value="GATA"/>
    <property type="match status" value="1"/>
</dbReference>
<keyword evidence="4" id="KW-0805">Transcription regulation</keyword>
<dbReference type="Gene3D" id="3.30.50.10">
    <property type="entry name" value="Erythroid Transcription Factor GATA-1, subunit A"/>
    <property type="match status" value="1"/>
</dbReference>
<dbReference type="PANTHER" id="PTHR47172:SF24">
    <property type="entry name" value="GATA ZINC FINGER DOMAIN-CONTAINING PROTEIN 14-RELATED"/>
    <property type="match status" value="1"/>
</dbReference>
<evidence type="ECO:0000313" key="9">
    <source>
        <dbReference type="Proteomes" id="UP001251528"/>
    </source>
</evidence>
<evidence type="ECO:0000256" key="5">
    <source>
        <dbReference type="ARBA" id="ARBA00023163"/>
    </source>
</evidence>
<dbReference type="CDD" id="cd00202">
    <property type="entry name" value="ZnF_GATA"/>
    <property type="match status" value="1"/>
</dbReference>
<name>A0AAJ0FX90_9HYPO</name>
<reference evidence="8" key="1">
    <citation type="submission" date="2023-06" db="EMBL/GenBank/DDBJ databases">
        <title>Conoideocrella luteorostrata (Hypocreales: Clavicipitaceae), a potential biocontrol fungus for elongate hemlock scale in United States Christmas tree production areas.</title>
        <authorList>
            <person name="Barrett H."/>
            <person name="Lovett B."/>
            <person name="Macias A.M."/>
            <person name="Stajich J.E."/>
            <person name="Kasson M.T."/>
        </authorList>
    </citation>
    <scope>NUCLEOTIDE SEQUENCE</scope>
    <source>
        <strain evidence="8">ARSEF 14590</strain>
    </source>
</reference>
<organism evidence="8 9">
    <name type="scientific">Conoideocrella luteorostrata</name>
    <dbReference type="NCBI Taxonomy" id="1105319"/>
    <lineage>
        <taxon>Eukaryota</taxon>
        <taxon>Fungi</taxon>
        <taxon>Dikarya</taxon>
        <taxon>Ascomycota</taxon>
        <taxon>Pezizomycotina</taxon>
        <taxon>Sordariomycetes</taxon>
        <taxon>Hypocreomycetidae</taxon>
        <taxon>Hypocreales</taxon>
        <taxon>Clavicipitaceae</taxon>
        <taxon>Conoideocrella</taxon>
    </lineage>
</organism>
<protein>
    <recommendedName>
        <fullName evidence="7">GATA-type domain-containing protein</fullName>
    </recommendedName>
</protein>
<dbReference type="SUPFAM" id="SSF57716">
    <property type="entry name" value="Glucocorticoid receptor-like (DNA-binding domain)"/>
    <property type="match status" value="1"/>
</dbReference>
<keyword evidence="9" id="KW-1185">Reference proteome</keyword>
<feature type="domain" description="GATA-type" evidence="7">
    <location>
        <begin position="114"/>
        <end position="149"/>
    </location>
</feature>
<evidence type="ECO:0000313" key="8">
    <source>
        <dbReference type="EMBL" id="KAK2592245.1"/>
    </source>
</evidence>
<dbReference type="AlphaFoldDB" id="A0AAJ0FX90"/>
<evidence type="ECO:0000259" key="7">
    <source>
        <dbReference type="PROSITE" id="PS50114"/>
    </source>
</evidence>
<dbReference type="GO" id="GO:0008270">
    <property type="term" value="F:zinc ion binding"/>
    <property type="evidence" value="ECO:0007669"/>
    <property type="project" value="UniProtKB-KW"/>
</dbReference>
<keyword evidence="2 6" id="KW-0863">Zinc-finger</keyword>
<gene>
    <name evidence="8" type="ORF">QQS21_010061</name>
</gene>
<dbReference type="GO" id="GO:0043565">
    <property type="term" value="F:sequence-specific DNA binding"/>
    <property type="evidence" value="ECO:0007669"/>
    <property type="project" value="InterPro"/>
</dbReference>
<dbReference type="Proteomes" id="UP001251528">
    <property type="component" value="Unassembled WGS sequence"/>
</dbReference>
<keyword evidence="3" id="KW-0862">Zinc</keyword>
<sequence>MPLSLEPSEEARKLRESIDAVKLHAESLAWLVSHLPEHDHEPVNDSELHLVLELSQDIHTNINRIFILRGRRRAGEVTDAPSREDSIYQWSKDQAQLLKRKKPLQKDVRPWKTRKIRLQCHNCATEDTPKWRSGPAGPGSLCNVCGLMFAKRQHRLRLRASQRCHSVPETG</sequence>
<dbReference type="InterPro" id="IPR000679">
    <property type="entry name" value="Znf_GATA"/>
</dbReference>
<evidence type="ECO:0000256" key="1">
    <source>
        <dbReference type="ARBA" id="ARBA00022723"/>
    </source>
</evidence>